<gene>
    <name evidence="2" type="ORF">JNB62_09250</name>
</gene>
<evidence type="ECO:0000313" key="2">
    <source>
        <dbReference type="EMBL" id="MBW9093867.1"/>
    </source>
</evidence>
<name>A0ABS7HNT3_9MICO</name>
<keyword evidence="3" id="KW-1185">Reference proteome</keyword>
<reference evidence="2 3" key="1">
    <citation type="journal article" date="2021" name="MBio">
        <title>Poor Competitiveness of Bradyrhizobium in Pigeon Pea Root Colonization in Indian Soils.</title>
        <authorList>
            <person name="Chalasani D."/>
            <person name="Basu A."/>
            <person name="Pullabhotla S.V.S.R.N."/>
            <person name="Jorrin B."/>
            <person name="Neal A.L."/>
            <person name="Poole P.S."/>
            <person name="Podile A.R."/>
            <person name="Tkacz A."/>
        </authorList>
    </citation>
    <scope>NUCLEOTIDE SEQUENCE [LARGE SCALE GENOMIC DNA]</scope>
    <source>
        <strain evidence="2 3">HU14</strain>
    </source>
</reference>
<dbReference type="EMBL" id="JAEUAW010000006">
    <property type="protein sequence ID" value="MBW9093867.1"/>
    <property type="molecule type" value="Genomic_DNA"/>
</dbReference>
<dbReference type="GO" id="GO:0016787">
    <property type="term" value="F:hydrolase activity"/>
    <property type="evidence" value="ECO:0007669"/>
    <property type="project" value="UniProtKB-KW"/>
</dbReference>
<dbReference type="Gene3D" id="3.40.710.10">
    <property type="entry name" value="DD-peptidase/beta-lactamase superfamily"/>
    <property type="match status" value="1"/>
</dbReference>
<protein>
    <submittedName>
        <fullName evidence="2">Serine hydrolase</fullName>
    </submittedName>
</protein>
<evidence type="ECO:0000313" key="3">
    <source>
        <dbReference type="Proteomes" id="UP001196843"/>
    </source>
</evidence>
<feature type="domain" description="Beta-lactamase-related" evidence="1">
    <location>
        <begin position="48"/>
        <end position="296"/>
    </location>
</feature>
<dbReference type="PANTHER" id="PTHR43283">
    <property type="entry name" value="BETA-LACTAMASE-RELATED"/>
    <property type="match status" value="1"/>
</dbReference>
<accession>A0ABS7HNT3</accession>
<dbReference type="Pfam" id="PF00144">
    <property type="entry name" value="Beta-lactamase"/>
    <property type="match status" value="1"/>
</dbReference>
<comment type="caution">
    <text evidence="2">The sequence shown here is derived from an EMBL/GenBank/DDBJ whole genome shotgun (WGS) entry which is preliminary data.</text>
</comment>
<dbReference type="Proteomes" id="UP001196843">
    <property type="component" value="Unassembled WGS sequence"/>
</dbReference>
<proteinExistence type="predicted"/>
<keyword evidence="2" id="KW-0378">Hydrolase</keyword>
<dbReference type="InterPro" id="IPR012338">
    <property type="entry name" value="Beta-lactam/transpept-like"/>
</dbReference>
<evidence type="ECO:0000259" key="1">
    <source>
        <dbReference type="Pfam" id="PF00144"/>
    </source>
</evidence>
<organism evidence="2 3">
    <name type="scientific">Microbacterium jejuense</name>
    <dbReference type="NCBI Taxonomy" id="1263637"/>
    <lineage>
        <taxon>Bacteria</taxon>
        <taxon>Bacillati</taxon>
        <taxon>Actinomycetota</taxon>
        <taxon>Actinomycetes</taxon>
        <taxon>Micrococcales</taxon>
        <taxon>Microbacteriaceae</taxon>
        <taxon>Microbacterium</taxon>
    </lineage>
</organism>
<dbReference type="SUPFAM" id="SSF56601">
    <property type="entry name" value="beta-lactamase/transpeptidase-like"/>
    <property type="match status" value="1"/>
</dbReference>
<sequence>MRSWSRSSSGLCEPTLCQTAGVSASDVLETIVRDIDAADLGAYGVHVRVGDDEAQHRWRSDDRVNIYSASKGVCALAVGMAVDAGILSLETTVGELLPTFELGENVDRVTVRHLLTMTSGIDFEWFGDQPVPWPDLAQEMLRRPSSGAGTTFQYSDASTYTAMRLLGVLVGDVRDWLMPRLFDPLGIHNPQWHRCPQGWIVGGSGLELRTEELARIGRVLRDRGRWGVTQLVSAEWVDRMHDDWVATPYGGSSSHYALAVWQGPAACWRLDGKYGQYVVIDDAATSVVTITAHEESRDHLLASIAAAAITG</sequence>
<dbReference type="PANTHER" id="PTHR43283:SF7">
    <property type="entry name" value="BETA-LACTAMASE-RELATED DOMAIN-CONTAINING PROTEIN"/>
    <property type="match status" value="1"/>
</dbReference>
<dbReference type="InterPro" id="IPR050789">
    <property type="entry name" value="Diverse_Enzym_Activities"/>
</dbReference>
<dbReference type="InterPro" id="IPR001466">
    <property type="entry name" value="Beta-lactam-related"/>
</dbReference>